<proteinExistence type="predicted"/>
<keyword evidence="1" id="KW-0732">Signal</keyword>
<organism evidence="2 3">
    <name type="scientific">Hoeflea poritis</name>
    <dbReference type="NCBI Taxonomy" id="2993659"/>
    <lineage>
        <taxon>Bacteria</taxon>
        <taxon>Pseudomonadati</taxon>
        <taxon>Pseudomonadota</taxon>
        <taxon>Alphaproteobacteria</taxon>
        <taxon>Hyphomicrobiales</taxon>
        <taxon>Rhizobiaceae</taxon>
        <taxon>Hoeflea</taxon>
    </lineage>
</organism>
<feature type="chain" id="PRO_5047098062" evidence="1">
    <location>
        <begin position="24"/>
        <end position="753"/>
    </location>
</feature>
<protein>
    <submittedName>
        <fullName evidence="2">Uncharacterized protein</fullName>
    </submittedName>
</protein>
<feature type="signal peptide" evidence="1">
    <location>
        <begin position="1"/>
        <end position="23"/>
    </location>
</feature>
<dbReference type="EMBL" id="JAPJZH010000006">
    <property type="protein sequence ID" value="MDA4846140.1"/>
    <property type="molecule type" value="Genomic_DNA"/>
</dbReference>
<keyword evidence="3" id="KW-1185">Reference proteome</keyword>
<name>A0ABT4VN44_9HYPH</name>
<comment type="caution">
    <text evidence="2">The sequence shown here is derived from an EMBL/GenBank/DDBJ whole genome shotgun (WGS) entry which is preliminary data.</text>
</comment>
<gene>
    <name evidence="2" type="ORF">OOZ53_12315</name>
</gene>
<evidence type="ECO:0000313" key="2">
    <source>
        <dbReference type="EMBL" id="MDA4846140.1"/>
    </source>
</evidence>
<evidence type="ECO:0000256" key="1">
    <source>
        <dbReference type="SAM" id="SignalP"/>
    </source>
</evidence>
<evidence type="ECO:0000313" key="3">
    <source>
        <dbReference type="Proteomes" id="UP001148313"/>
    </source>
</evidence>
<sequence length="753" mass="80695">MNSRRPALAFLALALIFAAPAAAQEEDTCAGLGDLSGLYKTSDGSVEANWTFASSGETPQAGDPFQAEHTYLPAVERLGPGPHYLLFGRIGDGCRSISGTWRALFAPAGGGLTTGSFTASVSPGAITIVSADDDADQPIGWLGLNYQIDGNGEPVPVDLQERLAFSGNTATTRDVTVAGQLLFAGARPIVATIEIAQTLAFDGRQQRSRTVETSPLTFAGPRGGARTVELDATLVYRGASLGARPIDLAEALAFSGKNNAQRVVAPEESLSFSGKPHIKRTVLLSETLAFPGRPVATRTIALEEALAFSGKPHVVRRLTFDSMLEFHGDDRAPRQVETGVLRFSGMPPAARRIALSETLELHGLAPAGRTMTLSRRLAFRAERDGTRPVAFSQSLAFSGPLATSRPVEMTAPLSFHGDTVETLDVALPVGLAFSGKQARARIVLTEAALEFHGMTGPVEVSIVLENLDPVGAGPCGLMLDTGLRTLDIEESLPDTPEGITPEYIEKLRAAFGPYHSYVADTLDRQAACMEERLEGFRAIATDNAHEGWLNAPTFNAETFYTNQIRATRNAALYLRQIAWELEGIAQILNDEESFHSFVTGVDAPEAANFGLVTDGAAVPVPQGGDVMRARDFELMVKHAPETAETLVNERNRYLHRKLGQRLAYLEALLPRTIGGLAEWTQVEGYLTREFMPRVAGEIAAGTGQDAASYAQEFSELAQVTGNRISGGEFADFMGGKVRDGDFDPWPDAKVLLP</sequence>
<dbReference type="RefSeq" id="WP_271089859.1">
    <property type="nucleotide sequence ID" value="NZ_JAPJZH010000006.1"/>
</dbReference>
<reference evidence="2" key="1">
    <citation type="submission" date="2022-11" db="EMBL/GenBank/DDBJ databases">
        <title>Hoeflea poritis sp. nov., isolated from scleractinian coral Porites lutea.</title>
        <authorList>
            <person name="Zhang G."/>
            <person name="Wei Q."/>
            <person name="Cai L."/>
        </authorList>
    </citation>
    <scope>NUCLEOTIDE SEQUENCE</scope>
    <source>
        <strain evidence="2">E7-10</strain>
    </source>
</reference>
<accession>A0ABT4VN44</accession>
<dbReference type="Proteomes" id="UP001148313">
    <property type="component" value="Unassembled WGS sequence"/>
</dbReference>